<dbReference type="GO" id="GO:0004180">
    <property type="term" value="F:carboxypeptidase activity"/>
    <property type="evidence" value="ECO:0007669"/>
    <property type="project" value="UniProtKB-KW"/>
</dbReference>
<keyword evidence="5" id="KW-0121">Carboxypeptidase</keyword>
<dbReference type="RefSeq" id="WP_272736327.1">
    <property type="nucleotide sequence ID" value="NZ_CP116942.1"/>
</dbReference>
<evidence type="ECO:0000256" key="2">
    <source>
        <dbReference type="SAM" id="MobiDB-lite"/>
    </source>
</evidence>
<organism evidence="5 6">
    <name type="scientific">Iamia majanohamensis</name>
    <dbReference type="NCBI Taxonomy" id="467976"/>
    <lineage>
        <taxon>Bacteria</taxon>
        <taxon>Bacillati</taxon>
        <taxon>Actinomycetota</taxon>
        <taxon>Acidimicrobiia</taxon>
        <taxon>Acidimicrobiales</taxon>
        <taxon>Iamiaceae</taxon>
        <taxon>Iamia</taxon>
    </lineage>
</organism>
<dbReference type="Pfam" id="PF02557">
    <property type="entry name" value="VanY"/>
    <property type="match status" value="1"/>
</dbReference>
<dbReference type="Gene3D" id="3.30.1380.10">
    <property type="match status" value="1"/>
</dbReference>
<keyword evidence="5" id="KW-0645">Protease</keyword>
<feature type="compositionally biased region" description="Low complexity" evidence="2">
    <location>
        <begin position="48"/>
        <end position="70"/>
    </location>
</feature>
<reference evidence="5" key="1">
    <citation type="submission" date="2023-01" db="EMBL/GenBank/DDBJ databases">
        <title>The diversity of Class Acidimicrobiia in South China Sea sediment environments and the proposal of Iamia marina sp. nov., a novel species of the genus Iamia.</title>
        <authorList>
            <person name="He Y."/>
            <person name="Tian X."/>
        </authorList>
    </citation>
    <scope>NUCLEOTIDE SEQUENCE</scope>
    <source>
        <strain evidence="5">DSM 19957</strain>
    </source>
</reference>
<keyword evidence="6" id="KW-1185">Reference proteome</keyword>
<dbReference type="EMBL" id="CP116942">
    <property type="protein sequence ID" value="WCO66805.1"/>
    <property type="molecule type" value="Genomic_DNA"/>
</dbReference>
<keyword evidence="3" id="KW-0732">Signal</keyword>
<keyword evidence="5" id="KW-0378">Hydrolase</keyword>
<keyword evidence="1" id="KW-0175">Coiled coil</keyword>
<dbReference type="Gene3D" id="6.10.250.3150">
    <property type="match status" value="1"/>
</dbReference>
<evidence type="ECO:0000313" key="5">
    <source>
        <dbReference type="EMBL" id="WCO66805.1"/>
    </source>
</evidence>
<accession>A0AAF0BVI5</accession>
<feature type="domain" description="D-alanyl-D-alanine carboxypeptidase-like core" evidence="4">
    <location>
        <begin position="308"/>
        <end position="412"/>
    </location>
</feature>
<dbReference type="KEGG" id="ima:PO878_20135"/>
<dbReference type="CDD" id="cd14814">
    <property type="entry name" value="Peptidase_M15"/>
    <property type="match status" value="1"/>
</dbReference>
<evidence type="ECO:0000313" key="6">
    <source>
        <dbReference type="Proteomes" id="UP001216390"/>
    </source>
</evidence>
<feature type="signal peptide" evidence="3">
    <location>
        <begin position="1"/>
        <end position="35"/>
    </location>
</feature>
<protein>
    <submittedName>
        <fullName evidence="5">D-alanyl-D-alanine carboxypeptidase family protein</fullName>
    </submittedName>
</protein>
<gene>
    <name evidence="5" type="ORF">PO878_20135</name>
</gene>
<evidence type="ECO:0000259" key="4">
    <source>
        <dbReference type="Pfam" id="PF02557"/>
    </source>
</evidence>
<sequence length="415" mass="43623">MARPVRRGPHPAWLRRVAVAVLLLALVGPAVPAVAAPPDDPTRPTPPVDGAGDASSPAEEGAGAGADPVPLLDDPDLALVRDLITANRDLDALDTRISGATTRAEALRRERATVQSDVEATEASITDATTQIAVLEAELRDRLARTYMADGATGEGLGLGLDPAVDEGVIRRIYAEARTQTDERIAERLEDQREALRDRRAELGDLRDDLADQRTQLDDLLASLRAQRADRAEAALLLQARVEEALRRARLEAAARARDAAALEELAGVVVPTDQDADPGPGGVLSDEVAPGGLALCTVGGITVSCLIAGDLGRMLLTAAADGLTLTGGGYRSLEEQVALRAAHCGGDVYGASSGACSPPTARPGSSLHEFGLAVDFDQCSTRSTPCWQWLDQHAAEFGFTNLPSEPWHWSITGG</sequence>
<proteinExistence type="predicted"/>
<evidence type="ECO:0000256" key="1">
    <source>
        <dbReference type="SAM" id="Coils"/>
    </source>
</evidence>
<feature type="chain" id="PRO_5042291821" evidence="3">
    <location>
        <begin position="36"/>
        <end position="415"/>
    </location>
</feature>
<dbReference type="Proteomes" id="UP001216390">
    <property type="component" value="Chromosome"/>
</dbReference>
<feature type="coiled-coil region" evidence="1">
    <location>
        <begin position="179"/>
        <end position="227"/>
    </location>
</feature>
<feature type="coiled-coil region" evidence="1">
    <location>
        <begin position="90"/>
        <end position="138"/>
    </location>
</feature>
<name>A0AAF0BVI5_9ACTN</name>
<feature type="region of interest" description="Disordered" evidence="2">
    <location>
        <begin position="32"/>
        <end position="70"/>
    </location>
</feature>
<dbReference type="GO" id="GO:0006508">
    <property type="term" value="P:proteolysis"/>
    <property type="evidence" value="ECO:0007669"/>
    <property type="project" value="InterPro"/>
</dbReference>
<evidence type="ECO:0000256" key="3">
    <source>
        <dbReference type="SAM" id="SignalP"/>
    </source>
</evidence>
<dbReference type="InterPro" id="IPR003709">
    <property type="entry name" value="VanY-like_core_dom"/>
</dbReference>
<dbReference type="SUPFAM" id="SSF55166">
    <property type="entry name" value="Hedgehog/DD-peptidase"/>
    <property type="match status" value="1"/>
</dbReference>
<dbReference type="InterPro" id="IPR009045">
    <property type="entry name" value="Zn_M74/Hedgehog-like"/>
</dbReference>
<dbReference type="AlphaFoldDB" id="A0AAF0BVI5"/>